<dbReference type="InterPro" id="IPR006068">
    <property type="entry name" value="ATPase_P-typ_cation-transptr_C"/>
</dbReference>
<name>A0ABT5DYS3_9BACT</name>
<evidence type="ECO:0000256" key="7">
    <source>
        <dbReference type="ARBA" id="ARBA00023136"/>
    </source>
</evidence>
<dbReference type="InterPro" id="IPR023298">
    <property type="entry name" value="ATPase_P-typ_TM_dom_sf"/>
</dbReference>
<dbReference type="RefSeq" id="WP_272087279.1">
    <property type="nucleotide sequence ID" value="NZ_JAQNDL010000002.1"/>
</dbReference>
<evidence type="ECO:0000256" key="6">
    <source>
        <dbReference type="ARBA" id="ARBA00022989"/>
    </source>
</evidence>
<dbReference type="Gene3D" id="2.70.150.10">
    <property type="entry name" value="Calcium-transporting ATPase, cytoplasmic transduction domain A"/>
    <property type="match status" value="1"/>
</dbReference>
<keyword evidence="10" id="KW-1185">Reference proteome</keyword>
<dbReference type="SUPFAM" id="SSF81665">
    <property type="entry name" value="Calcium ATPase, transmembrane domain M"/>
    <property type="match status" value="1"/>
</dbReference>
<dbReference type="SFLD" id="SFLDS00003">
    <property type="entry name" value="Haloacid_Dehalogenase"/>
    <property type="match status" value="1"/>
</dbReference>
<dbReference type="SFLD" id="SFLDF00027">
    <property type="entry name" value="p-type_atpase"/>
    <property type="match status" value="1"/>
</dbReference>
<evidence type="ECO:0000256" key="3">
    <source>
        <dbReference type="ARBA" id="ARBA00022741"/>
    </source>
</evidence>
<sequence>MGLFDRLASISPLRPPSWLRTAVNLFGHRHRRVWTDGARAHVELRALDGPDFARFADAVEATFAGLGGVRGVRINGLVGRAIIDHDPAVWTPDTLARIVDAIELRLGLHDLPFADALPDYPGDREPLLRKAVDLGADACGVVLGSALRLVDFAPSRAGFDLAALMTVVDNTPRLRKLLVDRLGSAATEVGVGVTNAVVQAVGAGPIGLLVDMVVQAVKLRAERARYAAWEGREAELCGDPHAPARLAPLPARERPVPLPDSIIERYADDALFASLGGFVVGIADTHNLESALTPLFGGLPKAAFYGRTIFAAELGVALGRRRCLVLRNAAVRLLDRVDTLVVDADALLTDARTMAAVVPGPGVAREPVVHHAGMLFREDAWSSVHVHEDWSIGPPASLVPPDWRGPLRAAVDGWTGDSLILAHGGEPVAVVHLRPALRRGADVLLAAIRHSRLHFVLACDDPALARLLTAHERIEPAGLSEAVDGLQRHGRVVAVLSARDRPGLAAADVGLGLALDPRHPPWTADILLRDDLADATFLVDACVVARQVAEQSVVLAGVGAALGAALALGGLKKTRPQQVMLATYAASVIALANGLRRAVLLARRPPPPAVDPTPWHRLSPELVLARLGASVDSGLPDAVAASRHHPPPHQPARPLRLARAVAHEIVNPLTPVLVTGAALSAVTGSFLDAGLITAVFGFNAIIGGAERYQAEGAIAALADQERPAVRVLRGGRERTIAADLLVEGDVVDLHAGDVVPADCRLLATDDLEVDESSLTGESLPIAKDPAPSYAAAIADRSSMLYEGTAIAAGRARAVVVATGTDTEARRGLFALRELSPETGVEARLRKLTESTLPIAGLSGALLVGAGLFRHQDIHSLIDLGVSMTIAAVPEGLPLLATVAQLAASRRLSQRGALVRNPRTVEALGRLDVLCADKTGTLTEGQIHLHGLADAEQTVALGSDESPEWACALLAAALRASPPNHARAVLPHPTDRAIVDGGRRIGVVAERDVPGWQRLHEMPFEPGRGYHAVLGASDAGLRLTVKGAPEVVLRRCDLPEAERAAVLARAEALAGEGLRVLAIAERPASEERDLDDARIDRLRFGGFVLLSDPPRASAAAAIARLQEARVDLIMITGDHPRTARRIADQLGLLNGRDVLTGPELEDMSDETLDAALPSLGVIARATPAHKVRIVKALQRAGRVVGMTGDGANDAAAIRLADVGIALGARSTLAARDAADLLVVDERIDTIVDAIAEGRAMWSAVRDAVAILTGGNLGEIGFSLLSGLFGGSPLNARQLLLINLLTDVAPTMAIALRPPAPASLRHLLSEGPEVALGEALDRDIALRAITTAGGAGAAWMAAHLLPGGRRGASTVGLLALVGSQLGQTLVAGQMSRAVILTGVGSLAVMLAVVETPGLSHLFGCRPLGPVGLGIAAASATTATVASVVGPPLVARARARLAARRPRPPPPVDVEIRLGNPAG</sequence>
<dbReference type="PRINTS" id="PR00120">
    <property type="entry name" value="HATPASE"/>
</dbReference>
<dbReference type="PRINTS" id="PR00119">
    <property type="entry name" value="CATATPASE"/>
</dbReference>
<dbReference type="InterPro" id="IPR044492">
    <property type="entry name" value="P_typ_ATPase_HD_dom"/>
</dbReference>
<dbReference type="PANTHER" id="PTHR42861">
    <property type="entry name" value="CALCIUM-TRANSPORTING ATPASE"/>
    <property type="match status" value="1"/>
</dbReference>
<evidence type="ECO:0000256" key="5">
    <source>
        <dbReference type="ARBA" id="ARBA00022967"/>
    </source>
</evidence>
<comment type="caution">
    <text evidence="9">The sequence shown here is derived from an EMBL/GenBank/DDBJ whole genome shotgun (WGS) entry which is preliminary data.</text>
</comment>
<dbReference type="Pfam" id="PF00702">
    <property type="entry name" value="Hydrolase"/>
    <property type="match status" value="1"/>
</dbReference>
<dbReference type="SMART" id="SM00831">
    <property type="entry name" value="Cation_ATPase_N"/>
    <property type="match status" value="1"/>
</dbReference>
<dbReference type="SUPFAM" id="SSF81653">
    <property type="entry name" value="Calcium ATPase, transduction domain A"/>
    <property type="match status" value="1"/>
</dbReference>
<dbReference type="Pfam" id="PF00689">
    <property type="entry name" value="Cation_ATPase_C"/>
    <property type="match status" value="1"/>
</dbReference>
<evidence type="ECO:0000259" key="8">
    <source>
        <dbReference type="SMART" id="SM00831"/>
    </source>
</evidence>
<dbReference type="SUPFAM" id="SSF81660">
    <property type="entry name" value="Metal cation-transporting ATPase, ATP-binding domain N"/>
    <property type="match status" value="1"/>
</dbReference>
<keyword evidence="3" id="KW-0547">Nucleotide-binding</keyword>
<accession>A0ABT5DYS3</accession>
<dbReference type="InterPro" id="IPR023214">
    <property type="entry name" value="HAD_sf"/>
</dbReference>
<dbReference type="Gene3D" id="3.40.50.1000">
    <property type="entry name" value="HAD superfamily/HAD-like"/>
    <property type="match status" value="2"/>
</dbReference>
<protein>
    <submittedName>
        <fullName evidence="9">HAD-IC family P-type ATPase</fullName>
    </submittedName>
</protein>
<keyword evidence="5" id="KW-1278">Translocase</keyword>
<dbReference type="Gene3D" id="3.40.1110.10">
    <property type="entry name" value="Calcium-transporting ATPase, cytoplasmic domain N"/>
    <property type="match status" value="1"/>
</dbReference>
<dbReference type="InterPro" id="IPR008250">
    <property type="entry name" value="ATPase_P-typ_transduc_dom_A_sf"/>
</dbReference>
<evidence type="ECO:0000313" key="10">
    <source>
        <dbReference type="Proteomes" id="UP001221686"/>
    </source>
</evidence>
<dbReference type="InterPro" id="IPR059000">
    <property type="entry name" value="ATPase_P-type_domA"/>
</dbReference>
<dbReference type="InterPro" id="IPR036412">
    <property type="entry name" value="HAD-like_sf"/>
</dbReference>
<comment type="subcellular location">
    <subcellularLocation>
        <location evidence="1">Membrane</location>
        <topology evidence="1">Multi-pass membrane protein</topology>
    </subcellularLocation>
</comment>
<evidence type="ECO:0000256" key="4">
    <source>
        <dbReference type="ARBA" id="ARBA00022840"/>
    </source>
</evidence>
<dbReference type="InterPro" id="IPR001757">
    <property type="entry name" value="P_typ_ATPase"/>
</dbReference>
<evidence type="ECO:0000256" key="2">
    <source>
        <dbReference type="ARBA" id="ARBA00022692"/>
    </source>
</evidence>
<dbReference type="EMBL" id="JAQNDL010000002">
    <property type="protein sequence ID" value="MDC0718769.1"/>
    <property type="molecule type" value="Genomic_DNA"/>
</dbReference>
<dbReference type="Proteomes" id="UP001221686">
    <property type="component" value="Unassembled WGS sequence"/>
</dbReference>
<feature type="domain" description="Cation-transporting P-type ATPase N-terminal" evidence="8">
    <location>
        <begin position="614"/>
        <end position="685"/>
    </location>
</feature>
<dbReference type="InterPro" id="IPR023299">
    <property type="entry name" value="ATPase_P-typ_cyto_dom_N"/>
</dbReference>
<dbReference type="PROSITE" id="PS00154">
    <property type="entry name" value="ATPASE_E1_E2"/>
    <property type="match status" value="1"/>
</dbReference>
<dbReference type="SFLD" id="SFLDG00002">
    <property type="entry name" value="C1.7:_P-type_atpase_like"/>
    <property type="match status" value="1"/>
</dbReference>
<organism evidence="9 10">
    <name type="scientific">Nannocystis bainbridge</name>
    <dbReference type="NCBI Taxonomy" id="2995303"/>
    <lineage>
        <taxon>Bacteria</taxon>
        <taxon>Pseudomonadati</taxon>
        <taxon>Myxococcota</taxon>
        <taxon>Polyangia</taxon>
        <taxon>Nannocystales</taxon>
        <taxon>Nannocystaceae</taxon>
        <taxon>Nannocystis</taxon>
    </lineage>
</organism>
<dbReference type="InterPro" id="IPR018303">
    <property type="entry name" value="ATPase_P-typ_P_site"/>
</dbReference>
<dbReference type="SUPFAM" id="SSF56784">
    <property type="entry name" value="HAD-like"/>
    <property type="match status" value="1"/>
</dbReference>
<reference evidence="9 10" key="1">
    <citation type="submission" date="2022-11" db="EMBL/GenBank/DDBJ databases">
        <title>Minimal conservation of predation-associated metabolite biosynthetic gene clusters underscores biosynthetic potential of Myxococcota including descriptions for ten novel species: Archangium lansinium sp. nov., Myxococcus landrumus sp. nov., Nannocystis bai.</title>
        <authorList>
            <person name="Ahearne A."/>
            <person name="Stevens C."/>
            <person name="Dowd S."/>
        </authorList>
    </citation>
    <scope>NUCLEOTIDE SEQUENCE [LARGE SCALE GENOMIC DNA]</scope>
    <source>
        <strain evidence="9 10">BB15-2</strain>
    </source>
</reference>
<keyword evidence="7" id="KW-0472">Membrane</keyword>
<gene>
    <name evidence="9" type="ORF">POL25_17835</name>
</gene>
<keyword evidence="4" id="KW-0067">ATP-binding</keyword>
<dbReference type="Gene3D" id="1.20.1110.10">
    <property type="entry name" value="Calcium-transporting ATPase, transmembrane domain"/>
    <property type="match status" value="2"/>
</dbReference>
<dbReference type="Pfam" id="PF00122">
    <property type="entry name" value="E1-E2_ATPase"/>
    <property type="match status" value="1"/>
</dbReference>
<evidence type="ECO:0000256" key="1">
    <source>
        <dbReference type="ARBA" id="ARBA00004141"/>
    </source>
</evidence>
<keyword evidence="6" id="KW-1133">Transmembrane helix</keyword>
<dbReference type="NCBIfam" id="TIGR01494">
    <property type="entry name" value="ATPase_P-type"/>
    <property type="match status" value="2"/>
</dbReference>
<dbReference type="InterPro" id="IPR004014">
    <property type="entry name" value="ATPase_P-typ_cation-transptr_N"/>
</dbReference>
<evidence type="ECO:0000313" key="9">
    <source>
        <dbReference type="EMBL" id="MDC0718769.1"/>
    </source>
</evidence>
<proteinExistence type="predicted"/>
<keyword evidence="2" id="KW-0812">Transmembrane</keyword>